<evidence type="ECO:0000313" key="7">
    <source>
        <dbReference type="Proteomes" id="UP000305729"/>
    </source>
</evidence>
<reference evidence="6 7" key="1">
    <citation type="submission" date="2019-10" db="EMBL/GenBank/DDBJ databases">
        <title>Pseudoalteromonas rubra S4059.</title>
        <authorList>
            <person name="Paulsen S."/>
            <person name="Wang X."/>
        </authorList>
    </citation>
    <scope>NUCLEOTIDE SEQUENCE [LARGE SCALE GENOMIC DNA]</scope>
    <source>
        <strain evidence="6 7">S4059</strain>
    </source>
</reference>
<feature type="compositionally biased region" description="Polar residues" evidence="3">
    <location>
        <begin position="584"/>
        <end position="594"/>
    </location>
</feature>
<keyword evidence="4" id="KW-1133">Transmembrane helix</keyword>
<keyword evidence="4" id="KW-0812">Transmembrane</keyword>
<dbReference type="AlphaFoldDB" id="A0A5S3UZV4"/>
<dbReference type="SMART" id="SM00028">
    <property type="entry name" value="TPR"/>
    <property type="match status" value="1"/>
</dbReference>
<keyword evidence="2" id="KW-0802">TPR repeat</keyword>
<dbReference type="Pfam" id="PF07719">
    <property type="entry name" value="TPR_2"/>
    <property type="match status" value="1"/>
</dbReference>
<keyword evidence="4" id="KW-0472">Membrane</keyword>
<proteinExistence type="predicted"/>
<keyword evidence="1" id="KW-0677">Repeat</keyword>
<feature type="transmembrane region" description="Helical" evidence="4">
    <location>
        <begin position="6"/>
        <end position="27"/>
    </location>
</feature>
<dbReference type="InterPro" id="IPR011990">
    <property type="entry name" value="TPR-like_helical_dom_sf"/>
</dbReference>
<dbReference type="PANTHER" id="PTHR22550">
    <property type="entry name" value="SPORE GERMINATION PROTEIN"/>
    <property type="match status" value="1"/>
</dbReference>
<dbReference type="Gene3D" id="3.40.50.410">
    <property type="entry name" value="von Willebrand factor, type A domain"/>
    <property type="match status" value="1"/>
</dbReference>
<gene>
    <name evidence="6" type="ORF">CWC22_012685</name>
</gene>
<protein>
    <submittedName>
        <fullName evidence="6">VWA domain-containing protein</fullName>
    </submittedName>
</protein>
<dbReference type="InterPro" id="IPR013105">
    <property type="entry name" value="TPR_2"/>
</dbReference>
<feature type="region of interest" description="Disordered" evidence="3">
    <location>
        <begin position="446"/>
        <end position="609"/>
    </location>
</feature>
<dbReference type="InterPro" id="IPR002035">
    <property type="entry name" value="VWF_A"/>
</dbReference>
<dbReference type="Gene3D" id="1.25.40.10">
    <property type="entry name" value="Tetratricopeptide repeat domain"/>
    <property type="match status" value="1"/>
</dbReference>
<dbReference type="EMBL" id="CP045429">
    <property type="protein sequence ID" value="QPB83803.1"/>
    <property type="molecule type" value="Genomic_DNA"/>
</dbReference>
<dbReference type="Pfam" id="PF13519">
    <property type="entry name" value="VWA_2"/>
    <property type="match status" value="1"/>
</dbReference>
<dbReference type="InterPro" id="IPR019734">
    <property type="entry name" value="TPR_rpt"/>
</dbReference>
<feature type="compositionally biased region" description="Low complexity" evidence="3">
    <location>
        <begin position="449"/>
        <end position="521"/>
    </location>
</feature>
<dbReference type="PROSITE" id="PS50293">
    <property type="entry name" value="TPR_REGION"/>
    <property type="match status" value="1"/>
</dbReference>
<dbReference type="InterPro" id="IPR050768">
    <property type="entry name" value="UPF0353/GerABKA_families"/>
</dbReference>
<feature type="domain" description="VWFA" evidence="5">
    <location>
        <begin position="89"/>
        <end position="265"/>
    </location>
</feature>
<dbReference type="PROSITE" id="PS50005">
    <property type="entry name" value="TPR"/>
    <property type="match status" value="1"/>
</dbReference>
<dbReference type="RefSeq" id="WP_138537733.1">
    <property type="nucleotide sequence ID" value="NZ_CP045429.1"/>
</dbReference>
<dbReference type="SUPFAM" id="SSF48452">
    <property type="entry name" value="TPR-like"/>
    <property type="match status" value="1"/>
</dbReference>
<accession>A0A5S3UZV4</accession>
<dbReference type="STRING" id="43658.AT705_05375"/>
<evidence type="ECO:0000256" key="2">
    <source>
        <dbReference type="ARBA" id="ARBA00022803"/>
    </source>
</evidence>
<dbReference type="SMART" id="SM00327">
    <property type="entry name" value="VWA"/>
    <property type="match status" value="1"/>
</dbReference>
<dbReference type="Proteomes" id="UP000305729">
    <property type="component" value="Chromosome 1"/>
</dbReference>
<evidence type="ECO:0000256" key="3">
    <source>
        <dbReference type="SAM" id="MobiDB-lite"/>
    </source>
</evidence>
<dbReference type="InterPro" id="IPR036465">
    <property type="entry name" value="vWFA_dom_sf"/>
</dbReference>
<name>A0A5S3UZV4_9GAMM</name>
<evidence type="ECO:0000256" key="4">
    <source>
        <dbReference type="SAM" id="Phobius"/>
    </source>
</evidence>
<feature type="compositionally biased region" description="Basic and acidic residues" evidence="3">
    <location>
        <begin position="597"/>
        <end position="609"/>
    </location>
</feature>
<evidence type="ECO:0000259" key="5">
    <source>
        <dbReference type="SMART" id="SM00327"/>
    </source>
</evidence>
<evidence type="ECO:0000313" key="6">
    <source>
        <dbReference type="EMBL" id="QPB83803.1"/>
    </source>
</evidence>
<organism evidence="6 7">
    <name type="scientific">Pseudoalteromonas rubra</name>
    <dbReference type="NCBI Taxonomy" id="43658"/>
    <lineage>
        <taxon>Bacteria</taxon>
        <taxon>Pseudomonadati</taxon>
        <taxon>Pseudomonadota</taxon>
        <taxon>Gammaproteobacteria</taxon>
        <taxon>Alteromonadales</taxon>
        <taxon>Pseudoalteromonadaceae</taxon>
        <taxon>Pseudoalteromonas</taxon>
    </lineage>
</organism>
<dbReference type="PANTHER" id="PTHR22550:SF14">
    <property type="entry name" value="VWFA DOMAIN-CONTAINING PROTEIN"/>
    <property type="match status" value="1"/>
</dbReference>
<sequence>MTEFIFIRPALLWLLLPWLLLTGIQWIKRHRSNDGQLIAPHLAQFVLEDGPRKQGSSTPWLVSLLLLLSILAAAGPSFEKHTVPVFKSKQARVLVMDMSYSMYATDIQPNRLTQARFKTLDMIGQFTEGDTALVAYAGDAFVVSPLTDDIKTLENLVPSLSPEIMPSKGANVLAGLDQAKILLDQAGYADGEIILISDEVEQDELADISDLFNGTNYTLHVYGIGTLEGAPIGLPEGGFLKDRYGQIVVPKLDPERLSALASRQGGRYATYTHSDSDIKTFAPNKVTDLDSNEQPGEALWHLDAGKYLLFIIVPLALWLMRSQPLTLAILVVALIQPQVGYSADWSNWFKNQDQQALESYQQGDFEQAQSAQDPVLKGTALYKAGEYAQAAEQLKHATSAIGQYNYGNALAKSGQLDEAIAAYEQALQLDPDFTQAQDNKQLVEDLKAQQQESQQQNGDQSDNQEQSGDQQDQQQDGEQQQDGQQQGNDQQSDQQQESGQQQQGGEQQESNQQGEQQNGEQSDSDAQEQQSSDSDRAGQSDNDNAPELAQSAAQNEQQEQAEQSAQSAQQAQQQAADGEEQSERAQQLMQSRPLTPQEKEKAQQLDQLLRKVPDDPAILLRNKMLLESQQRVRQRHPRGVEKSW</sequence>
<feature type="region of interest" description="Disordered" evidence="3">
    <location>
        <begin position="624"/>
        <end position="644"/>
    </location>
</feature>
<dbReference type="SUPFAM" id="SSF53300">
    <property type="entry name" value="vWA-like"/>
    <property type="match status" value="1"/>
</dbReference>
<evidence type="ECO:0000256" key="1">
    <source>
        <dbReference type="ARBA" id="ARBA00022737"/>
    </source>
</evidence>
<feature type="compositionally biased region" description="Low complexity" evidence="3">
    <location>
        <begin position="549"/>
        <end position="576"/>
    </location>
</feature>